<accession>A0ABS6HRG7</accession>
<comment type="caution">
    <text evidence="1">The sequence shown here is derived from an EMBL/GenBank/DDBJ whole genome shotgun (WGS) entry which is preliminary data.</text>
</comment>
<keyword evidence="2" id="KW-1185">Reference proteome</keyword>
<organism evidence="1 2">
    <name type="scientific">Mycolicibacterium goodii</name>
    <name type="common">Mycobacterium goodii</name>
    <dbReference type="NCBI Taxonomy" id="134601"/>
    <lineage>
        <taxon>Bacteria</taxon>
        <taxon>Bacillati</taxon>
        <taxon>Actinomycetota</taxon>
        <taxon>Actinomycetes</taxon>
        <taxon>Mycobacteriales</taxon>
        <taxon>Mycobacteriaceae</taxon>
        <taxon>Mycolicibacterium</taxon>
    </lineage>
</organism>
<protein>
    <recommendedName>
        <fullName evidence="3">Major tail protein</fullName>
    </recommendedName>
</protein>
<evidence type="ECO:0000313" key="2">
    <source>
        <dbReference type="Proteomes" id="UP000696413"/>
    </source>
</evidence>
<dbReference type="Proteomes" id="UP000696413">
    <property type="component" value="Unassembled WGS sequence"/>
</dbReference>
<sequence>MAFAVVKGEMLRVTKVDSCGKPLQGPANRLVTDGYIRFNIDPEMKAREDIEQTNAAGKVCVSANTPAERKWWNIEAQLCGVDPDLFALIASWSRVLDSDNKPIGVKDRKAVETKTGVMFEVWTGGDDDDGCEIPEDDSIFSTTVGGPQNGYLAIGGKEFTLSSGVTVEAGASTFTLTGRSFAPKHWGRGPYNVASIDANGTPGRLLVPLYDPVEENHLALFTTPVPPPEPTNGAVPLAIQSIFTGPDNAYFGANATDVAPDQPAQTP</sequence>
<dbReference type="EMBL" id="JAHBOM010000010">
    <property type="protein sequence ID" value="MBU8824120.1"/>
    <property type="molecule type" value="Genomic_DNA"/>
</dbReference>
<name>A0ABS6HRG7_MYCGD</name>
<reference evidence="1 2" key="1">
    <citation type="submission" date="2021-05" db="EMBL/GenBank/DDBJ databases">
        <title>Draft Genome Sequences of Clinical Respiratory Isolates of Mycobacterium goodii Recovered in Ireland.</title>
        <authorList>
            <person name="Flanagan P.R."/>
            <person name="Mok S."/>
            <person name="Roycroft E."/>
            <person name="Rogers T.R."/>
            <person name="Fitzgibbon M."/>
        </authorList>
    </citation>
    <scope>NUCLEOTIDE SEQUENCE [LARGE SCALE GENOMIC DNA]</scope>
    <source>
        <strain evidence="1 2">14IE55</strain>
    </source>
</reference>
<proteinExistence type="predicted"/>
<gene>
    <name evidence="1" type="ORF">KL859_14740</name>
</gene>
<dbReference type="RefSeq" id="WP_214394971.1">
    <property type="nucleotide sequence ID" value="NZ_JAHBOL010000014.1"/>
</dbReference>
<evidence type="ECO:0008006" key="3">
    <source>
        <dbReference type="Google" id="ProtNLM"/>
    </source>
</evidence>
<evidence type="ECO:0000313" key="1">
    <source>
        <dbReference type="EMBL" id="MBU8824120.1"/>
    </source>
</evidence>